<dbReference type="PANTHER" id="PTHR13471:SF0">
    <property type="entry name" value="NUCLEAR EXOSOME REGULATOR NRDE2"/>
    <property type="match status" value="1"/>
</dbReference>
<evidence type="ECO:0000313" key="6">
    <source>
        <dbReference type="Proteomes" id="UP001301769"/>
    </source>
</evidence>
<dbReference type="GO" id="GO:0071013">
    <property type="term" value="C:catalytic step 2 spliceosome"/>
    <property type="evidence" value="ECO:0007669"/>
    <property type="project" value="TreeGrafter"/>
</dbReference>
<feature type="compositionally biased region" description="Basic and acidic residues" evidence="4">
    <location>
        <begin position="25"/>
        <end position="48"/>
    </location>
</feature>
<sequence length="1129" mass="126375">MPPGEEKRRTVPKFTSFKPPAPAEPETRPGDSREARKGREEKDVGSESKHRHSKRHHDADRETNRDRKSRPRSSSDRPRDVTLGKDGRQTPGPVGSGGGSHNDLFFFDVRGDPLITKYGGNDRYKVPTYHRFGGGKLMGSDGILSVHYAGSRELFDIEKRHRESKSIFRDKAALARAASCKAKRIAPSSDPPQPTNDDYIEVEPPKKRRRGDQDSSLGFSMPDYRSIHGKAKAGQQSESENESEGSAESDDEGGPAELSATKTLSIEINRRLKAQPGDIASWLELIKLQDSLFREDQGLTDVRSADAVKALASLKLSLYEEALPHAKSLSDRESVLDGLMREGAKVWSPKALAKRWDEVSEKESDSFVLWRARLNFELGQVSTCTYEDIKKLIVEEVQSMNGKLAAASPEDIQSVSGQQIYIFLRLTRFLHDSGYVELAVAAWQATLELTLFRPPSEQAFESAVSSFTDYWETESPRLGEDGWKDGWRRFVESGAIEDLPDARSENPYEIIQSRDVFKAWAAAEIQETRRASMPSRTLDESTLDDPFKVVMFSDIKDLLIWIPTIAIPCATPRLLDAFLTFCQLPTAGLSRNDKEFSRLLQDPFVACRNHVVEAAFNDRKGVSEGPVAEQSKTNPEFRQQGAGMALSQDVLFARPNWFQYLGDWSNTKPLGFDDGIKPAWILGTLKVIVQHYGNLMEELAEYHLALEWRHDPNRASKAAKGLLKDSPTSMRLYNAYALTEWANQNIQMLEKVLSSATGRNLAGEQRLWNTWAWYHLELQQRQMALSRICASADDTTKHKQAPNVTPIVLLRTRTRLSTTRDYSLSSRDLVKATQYAESLALFEYLVCEDESGTVASDSQGSISAALASIWGFCDELKSLNTSDSAYYYECLLQTAARLLYYHATHGAYRPAYLRAELAKLIEAFPHNAIFLELFAWANQSTMFLLVNDPIREVLRRSSDNTGNDDAAVQLNIHRFSIRYEAARGSSAGATMMYPTKAAFEAALGINSNPCGGERRGNVDLWVCYLRLLQSIYKSAAAAASAPIKGKDKGCPEGGNPLVKDVKDVYYRAIASCPWSKRLYMEAFGEGMIKMMASSELRGVVNTMVEKGLRVHVEMAGFCERWEAVRGKKK</sequence>
<gene>
    <name evidence="5" type="ORF">QBC37DRAFT_83787</name>
</gene>
<reference evidence="5" key="1">
    <citation type="journal article" date="2023" name="Mol. Phylogenet. Evol.">
        <title>Genome-scale phylogeny and comparative genomics of the fungal order Sordariales.</title>
        <authorList>
            <person name="Hensen N."/>
            <person name="Bonometti L."/>
            <person name="Westerberg I."/>
            <person name="Brannstrom I.O."/>
            <person name="Guillou S."/>
            <person name="Cros-Aarteil S."/>
            <person name="Calhoun S."/>
            <person name="Haridas S."/>
            <person name="Kuo A."/>
            <person name="Mondo S."/>
            <person name="Pangilinan J."/>
            <person name="Riley R."/>
            <person name="LaButti K."/>
            <person name="Andreopoulos B."/>
            <person name="Lipzen A."/>
            <person name="Chen C."/>
            <person name="Yan M."/>
            <person name="Daum C."/>
            <person name="Ng V."/>
            <person name="Clum A."/>
            <person name="Steindorff A."/>
            <person name="Ohm R.A."/>
            <person name="Martin F."/>
            <person name="Silar P."/>
            <person name="Natvig D.O."/>
            <person name="Lalanne C."/>
            <person name="Gautier V."/>
            <person name="Ament-Velasquez S.L."/>
            <person name="Kruys A."/>
            <person name="Hutchinson M.I."/>
            <person name="Powell A.J."/>
            <person name="Barry K."/>
            <person name="Miller A.N."/>
            <person name="Grigoriev I.V."/>
            <person name="Debuchy R."/>
            <person name="Gladieux P."/>
            <person name="Hiltunen Thoren M."/>
            <person name="Johannesson H."/>
        </authorList>
    </citation>
    <scope>NUCLEOTIDE SEQUENCE</scope>
    <source>
        <strain evidence="5">PSN293</strain>
    </source>
</reference>
<feature type="compositionally biased region" description="Acidic residues" evidence="4">
    <location>
        <begin position="239"/>
        <end position="254"/>
    </location>
</feature>
<dbReference type="Pfam" id="PF08424">
    <property type="entry name" value="NRDE-2"/>
    <property type="match status" value="1"/>
</dbReference>
<name>A0AAN7BD68_9PEZI</name>
<dbReference type="PANTHER" id="PTHR13471">
    <property type="entry name" value="TETRATRICOPEPTIDE-LIKE HELICAL"/>
    <property type="match status" value="1"/>
</dbReference>
<evidence type="ECO:0000256" key="1">
    <source>
        <dbReference type="ARBA" id="ARBA00004123"/>
    </source>
</evidence>
<feature type="region of interest" description="Disordered" evidence="4">
    <location>
        <begin position="1"/>
        <end position="102"/>
    </location>
</feature>
<keyword evidence="6" id="KW-1185">Reference proteome</keyword>
<feature type="compositionally biased region" description="Basic and acidic residues" evidence="4">
    <location>
        <begin position="73"/>
        <end position="88"/>
    </location>
</feature>
<keyword evidence="3" id="KW-0539">Nucleus</keyword>
<evidence type="ECO:0000256" key="2">
    <source>
        <dbReference type="ARBA" id="ARBA00009265"/>
    </source>
</evidence>
<comment type="similarity">
    <text evidence="2">Belongs to the NRDE2 family.</text>
</comment>
<dbReference type="Proteomes" id="UP001301769">
    <property type="component" value="Unassembled WGS sequence"/>
</dbReference>
<protein>
    <submittedName>
        <fullName evidence="5">NRDE-2, necessary for RNA interference-domain-containing protein</fullName>
    </submittedName>
</protein>
<dbReference type="AlphaFoldDB" id="A0AAN7BD68"/>
<evidence type="ECO:0000256" key="4">
    <source>
        <dbReference type="SAM" id="MobiDB-lite"/>
    </source>
</evidence>
<dbReference type="GO" id="GO:1902369">
    <property type="term" value="P:negative regulation of RNA catabolic process"/>
    <property type="evidence" value="ECO:0007669"/>
    <property type="project" value="TreeGrafter"/>
</dbReference>
<comment type="caution">
    <text evidence="5">The sequence shown here is derived from an EMBL/GenBank/DDBJ whole genome shotgun (WGS) entry which is preliminary data.</text>
</comment>
<proteinExistence type="inferred from homology"/>
<dbReference type="InterPro" id="IPR013633">
    <property type="entry name" value="NRDE-2"/>
</dbReference>
<evidence type="ECO:0000313" key="5">
    <source>
        <dbReference type="EMBL" id="KAK4216655.1"/>
    </source>
</evidence>
<feature type="compositionally biased region" description="Basic and acidic residues" evidence="4">
    <location>
        <begin position="57"/>
        <end position="66"/>
    </location>
</feature>
<feature type="region of interest" description="Disordered" evidence="4">
    <location>
        <begin position="179"/>
        <end position="257"/>
    </location>
</feature>
<dbReference type="EMBL" id="MU858066">
    <property type="protein sequence ID" value="KAK4216655.1"/>
    <property type="molecule type" value="Genomic_DNA"/>
</dbReference>
<accession>A0AAN7BD68</accession>
<reference evidence="5" key="2">
    <citation type="submission" date="2023-05" db="EMBL/GenBank/DDBJ databases">
        <authorList>
            <consortium name="Lawrence Berkeley National Laboratory"/>
            <person name="Steindorff A."/>
            <person name="Hensen N."/>
            <person name="Bonometti L."/>
            <person name="Westerberg I."/>
            <person name="Brannstrom I.O."/>
            <person name="Guillou S."/>
            <person name="Cros-Aarteil S."/>
            <person name="Calhoun S."/>
            <person name="Haridas S."/>
            <person name="Kuo A."/>
            <person name="Mondo S."/>
            <person name="Pangilinan J."/>
            <person name="Riley R."/>
            <person name="Labutti K."/>
            <person name="Andreopoulos B."/>
            <person name="Lipzen A."/>
            <person name="Chen C."/>
            <person name="Yanf M."/>
            <person name="Daum C."/>
            <person name="Ng V."/>
            <person name="Clum A."/>
            <person name="Ohm R."/>
            <person name="Martin F."/>
            <person name="Silar P."/>
            <person name="Natvig D."/>
            <person name="Lalanne C."/>
            <person name="Gautier V."/>
            <person name="Ament-Velasquez S.L."/>
            <person name="Kruys A."/>
            <person name="Hutchinson M.I."/>
            <person name="Powell A.J."/>
            <person name="Barry K."/>
            <person name="Miller A.N."/>
            <person name="Grigoriev I.V."/>
            <person name="Debuchy R."/>
            <person name="Gladieux P."/>
            <person name="Thoren M.H."/>
            <person name="Johannesson H."/>
        </authorList>
    </citation>
    <scope>NUCLEOTIDE SEQUENCE</scope>
    <source>
        <strain evidence="5">PSN293</strain>
    </source>
</reference>
<evidence type="ECO:0000256" key="3">
    <source>
        <dbReference type="ARBA" id="ARBA00023242"/>
    </source>
</evidence>
<dbReference type="GO" id="GO:0031048">
    <property type="term" value="P:regulatory ncRNA-mediated heterochromatin formation"/>
    <property type="evidence" value="ECO:0007669"/>
    <property type="project" value="TreeGrafter"/>
</dbReference>
<organism evidence="5 6">
    <name type="scientific">Rhypophila decipiens</name>
    <dbReference type="NCBI Taxonomy" id="261697"/>
    <lineage>
        <taxon>Eukaryota</taxon>
        <taxon>Fungi</taxon>
        <taxon>Dikarya</taxon>
        <taxon>Ascomycota</taxon>
        <taxon>Pezizomycotina</taxon>
        <taxon>Sordariomycetes</taxon>
        <taxon>Sordariomycetidae</taxon>
        <taxon>Sordariales</taxon>
        <taxon>Naviculisporaceae</taxon>
        <taxon>Rhypophila</taxon>
    </lineage>
</organism>
<comment type="subcellular location">
    <subcellularLocation>
        <location evidence="1">Nucleus</location>
    </subcellularLocation>
</comment>